<dbReference type="Proteomes" id="UP001596406">
    <property type="component" value="Unassembled WGS sequence"/>
</dbReference>
<keyword evidence="2" id="KW-0812">Transmembrane</keyword>
<evidence type="ECO:0000256" key="2">
    <source>
        <dbReference type="SAM" id="Phobius"/>
    </source>
</evidence>
<organism evidence="3 4">
    <name type="scientific">Halomarina ordinaria</name>
    <dbReference type="NCBI Taxonomy" id="3033939"/>
    <lineage>
        <taxon>Archaea</taxon>
        <taxon>Methanobacteriati</taxon>
        <taxon>Methanobacteriota</taxon>
        <taxon>Stenosarchaea group</taxon>
        <taxon>Halobacteria</taxon>
        <taxon>Halobacteriales</taxon>
        <taxon>Natronomonadaceae</taxon>
        <taxon>Halomarina</taxon>
    </lineage>
</organism>
<dbReference type="RefSeq" id="WP_304447751.1">
    <property type="nucleotide sequence ID" value="NZ_JARRAH010000001.1"/>
</dbReference>
<reference evidence="3 4" key="1">
    <citation type="journal article" date="2019" name="Int. J. Syst. Evol. Microbiol.">
        <title>The Global Catalogue of Microorganisms (GCM) 10K type strain sequencing project: providing services to taxonomists for standard genome sequencing and annotation.</title>
        <authorList>
            <consortium name="The Broad Institute Genomics Platform"/>
            <consortium name="The Broad Institute Genome Sequencing Center for Infectious Disease"/>
            <person name="Wu L."/>
            <person name="Ma J."/>
        </authorList>
    </citation>
    <scope>NUCLEOTIDE SEQUENCE [LARGE SCALE GENOMIC DNA]</scope>
    <source>
        <strain evidence="3 4">PSRA2</strain>
    </source>
</reference>
<evidence type="ECO:0000313" key="4">
    <source>
        <dbReference type="Proteomes" id="UP001596406"/>
    </source>
</evidence>
<feature type="compositionally biased region" description="Basic and acidic residues" evidence="1">
    <location>
        <begin position="1"/>
        <end position="23"/>
    </location>
</feature>
<keyword evidence="4" id="KW-1185">Reference proteome</keyword>
<evidence type="ECO:0000256" key="1">
    <source>
        <dbReference type="SAM" id="MobiDB-lite"/>
    </source>
</evidence>
<dbReference type="AlphaFoldDB" id="A0ABD5UBB9"/>
<gene>
    <name evidence="3" type="ORF">ACFQHK_05995</name>
</gene>
<feature type="region of interest" description="Disordered" evidence="1">
    <location>
        <begin position="1"/>
        <end position="31"/>
    </location>
</feature>
<accession>A0ABD5UBB9</accession>
<name>A0ABD5UBB9_9EURY</name>
<comment type="caution">
    <text evidence="3">The sequence shown here is derived from an EMBL/GenBank/DDBJ whole genome shotgun (WGS) entry which is preliminary data.</text>
</comment>
<dbReference type="EMBL" id="JBHSXM010000001">
    <property type="protein sequence ID" value="MFC6836057.1"/>
    <property type="molecule type" value="Genomic_DNA"/>
</dbReference>
<protein>
    <submittedName>
        <fullName evidence="3">Uncharacterized protein</fullName>
    </submittedName>
</protein>
<dbReference type="InterPro" id="IPR055972">
    <property type="entry name" value="DUF7550"/>
</dbReference>
<keyword evidence="2" id="KW-0472">Membrane</keyword>
<keyword evidence="2" id="KW-1133">Transmembrane helix</keyword>
<proteinExistence type="predicted"/>
<feature type="transmembrane region" description="Helical" evidence="2">
    <location>
        <begin position="35"/>
        <end position="58"/>
    </location>
</feature>
<dbReference type="Pfam" id="PF24418">
    <property type="entry name" value="DUF7550"/>
    <property type="match status" value="1"/>
</dbReference>
<sequence length="59" mass="6254">MSDHDDHADHESTTPEPRPDERQTAPQGPYSRGQVVTGFVVALVGLAVVFGVPIALTLA</sequence>
<evidence type="ECO:0000313" key="3">
    <source>
        <dbReference type="EMBL" id="MFC6836057.1"/>
    </source>
</evidence>